<dbReference type="Pfam" id="PF17668">
    <property type="entry name" value="Acetyltransf_17"/>
    <property type="match status" value="1"/>
</dbReference>
<reference evidence="2" key="1">
    <citation type="journal article" date="2014" name="Int. J. Syst. Evol. Microbiol.">
        <title>Complete genome sequence of Corynebacterium casei LMG S-19264T (=DSM 44701T), isolated from a smear-ripened cheese.</title>
        <authorList>
            <consortium name="US DOE Joint Genome Institute (JGI-PGF)"/>
            <person name="Walter F."/>
            <person name="Albersmeier A."/>
            <person name="Kalinowski J."/>
            <person name="Ruckert C."/>
        </authorList>
    </citation>
    <scope>NUCLEOTIDE SEQUENCE</scope>
    <source>
        <strain evidence="2">JCM 3313</strain>
    </source>
</reference>
<accession>A0A918AST5</accession>
<feature type="domain" description="N-acetyltransferase" evidence="1">
    <location>
        <begin position="11"/>
        <end position="156"/>
    </location>
</feature>
<comment type="caution">
    <text evidence="2">The sequence shown here is derived from an EMBL/GenBank/DDBJ whole genome shotgun (WGS) entry which is preliminary data.</text>
</comment>
<evidence type="ECO:0000313" key="3">
    <source>
        <dbReference type="Proteomes" id="UP000639606"/>
    </source>
</evidence>
<dbReference type="PROSITE" id="PS51186">
    <property type="entry name" value="GNAT"/>
    <property type="match status" value="1"/>
</dbReference>
<dbReference type="PANTHER" id="PTHR37817">
    <property type="entry name" value="N-ACETYLTRANSFERASE EIS"/>
    <property type="match status" value="1"/>
</dbReference>
<dbReference type="InterPro" id="IPR000182">
    <property type="entry name" value="GNAT_dom"/>
</dbReference>
<dbReference type="InterPro" id="IPR036527">
    <property type="entry name" value="SCP2_sterol-bd_dom_sf"/>
</dbReference>
<dbReference type="SUPFAM" id="SSF55729">
    <property type="entry name" value="Acyl-CoA N-acyltransferases (Nat)"/>
    <property type="match status" value="1"/>
</dbReference>
<keyword evidence="3" id="KW-1185">Reference proteome</keyword>
<sequence length="407" mass="43943">MSDPGGPQARVTTRLLEPHEHRAALDLFRDSHHQPPATDADWSVLRGSLEPSGVRGAFSGGRLVGMHQSVLGDVVVPGGARVPVVLHHRFAVRSGHTRRGVGTSLMTAALRSAQAPLAMLRASEGGIYGRFGFAVGTRGRDLVIDRHRARLSPHVPASHHTCASSPRELVQRLPQLYEETRGRSGTVSRPPWYEALYGYELACAGLFGRVIVHRGPTGEDGFARYVVRRVAAETAAARVVLQVDDMHYRSSQAWAGLWRALLGVELVDEVRVRLRPLDEPVEWLFTDPRVCRTSAVHDETWLRLTDVGSALRARHFGGCDSVVIGVEDALLPTNSGCYHVSGEEVGGTRASAQISGPVAAWSAAYLGVVKPSALAAAGALRVHEPRALEAADRLFATGSEPWSGTFI</sequence>
<dbReference type="Proteomes" id="UP000639606">
    <property type="component" value="Unassembled WGS sequence"/>
</dbReference>
<dbReference type="SUPFAM" id="SSF55718">
    <property type="entry name" value="SCP-like"/>
    <property type="match status" value="1"/>
</dbReference>
<reference evidence="2" key="2">
    <citation type="submission" date="2020-09" db="EMBL/GenBank/DDBJ databases">
        <authorList>
            <person name="Sun Q."/>
            <person name="Ohkuma M."/>
        </authorList>
    </citation>
    <scope>NUCLEOTIDE SEQUENCE</scope>
    <source>
        <strain evidence="2">JCM 3313</strain>
    </source>
</reference>
<dbReference type="Pfam" id="PF13530">
    <property type="entry name" value="SCP2_2"/>
    <property type="match status" value="1"/>
</dbReference>
<dbReference type="InterPro" id="IPR041380">
    <property type="entry name" value="Acetyltransf_17"/>
</dbReference>
<dbReference type="GO" id="GO:0030649">
    <property type="term" value="P:aminoglycoside antibiotic catabolic process"/>
    <property type="evidence" value="ECO:0007669"/>
    <property type="project" value="TreeGrafter"/>
</dbReference>
<gene>
    <name evidence="2" type="ORF">GCM10010185_61480</name>
</gene>
<protein>
    <submittedName>
        <fullName evidence="2">UPF0256 protein</fullName>
    </submittedName>
</protein>
<dbReference type="InterPro" id="IPR016181">
    <property type="entry name" value="Acyl_CoA_acyltransferase"/>
</dbReference>
<proteinExistence type="predicted"/>
<dbReference type="Gene3D" id="3.30.1050.10">
    <property type="entry name" value="SCP2 sterol-binding domain"/>
    <property type="match status" value="1"/>
</dbReference>
<dbReference type="InterPro" id="IPR025559">
    <property type="entry name" value="Eis_dom"/>
</dbReference>
<dbReference type="Gene3D" id="3.40.630.30">
    <property type="match status" value="2"/>
</dbReference>
<dbReference type="AlphaFoldDB" id="A0A918AST5"/>
<dbReference type="GO" id="GO:0034069">
    <property type="term" value="F:aminoglycoside N-acetyltransferase activity"/>
    <property type="evidence" value="ECO:0007669"/>
    <property type="project" value="TreeGrafter"/>
</dbReference>
<dbReference type="PANTHER" id="PTHR37817:SF1">
    <property type="entry name" value="N-ACETYLTRANSFERASE EIS"/>
    <property type="match status" value="1"/>
</dbReference>
<evidence type="ECO:0000313" key="2">
    <source>
        <dbReference type="EMBL" id="GGP79311.1"/>
    </source>
</evidence>
<evidence type="ECO:0000259" key="1">
    <source>
        <dbReference type="PROSITE" id="PS51186"/>
    </source>
</evidence>
<dbReference type="RefSeq" id="WP_189226830.1">
    <property type="nucleotide sequence ID" value="NZ_BMRG01000019.1"/>
</dbReference>
<dbReference type="Pfam" id="PF13527">
    <property type="entry name" value="Acetyltransf_9"/>
    <property type="match status" value="1"/>
</dbReference>
<organism evidence="2 3">
    <name type="scientific">Saccharothrix coeruleofusca</name>
    <dbReference type="NCBI Taxonomy" id="33919"/>
    <lineage>
        <taxon>Bacteria</taxon>
        <taxon>Bacillati</taxon>
        <taxon>Actinomycetota</taxon>
        <taxon>Actinomycetes</taxon>
        <taxon>Pseudonocardiales</taxon>
        <taxon>Pseudonocardiaceae</taxon>
        <taxon>Saccharothrix</taxon>
    </lineage>
</organism>
<dbReference type="EMBL" id="BMRG01000019">
    <property type="protein sequence ID" value="GGP79311.1"/>
    <property type="molecule type" value="Genomic_DNA"/>
</dbReference>
<name>A0A918AST5_9PSEU</name>
<dbReference type="InterPro" id="IPR051554">
    <property type="entry name" value="Acetyltransferase_Eis"/>
</dbReference>